<sequence length="718" mass="79907">MIYIHKDIDVEQKRSSRGASKRRSSTPRIGDMTKSMTFAGLLLTGSPLSAEEAGVFTLGEINISSAKNSKDQTSGYGGSVISNEDAWKFARDTLDQAVTLAPGVTASNSGGPRNERLIYVRGFDRFQTPLSIDGIRVYLPADNRLDFGRFLTADVSEIQIAKGYDSVLDGPGGMGGAINLVTRKAQKEVDGEIRAGMLWGQDGTFEGGSTYMFLGTKQPTYYAQGSFSFLGTKGWMLSHEFTPTTIQSSGFRDHSDTTDGRGMVKIGLTPNATDEYSINYIKQFGRKGAPLHVSDPIVASSRYWDWPYWNIQNIYFLSNTALGDNAYLKSRIFYNTFDNSLYSYDDKNLSTQSLPKSFQSAYHDFALGGSFEAGINFGTVDTLKGTFQYRRDNHVEWQGTFSTKAPCVANIICFREPNQTTTEDTYTVAIENTWHVTNEFDFVQGFAYNWRHMLRAQDFNTTDGFINYPLKDIGAPDAQGALIWRYREDAKLFANISSRVRFPTIFDRFSSRFGGAVSNPGLQPERATNYQIGWATTFDGKAEFSTAAFVSDVKNLIQSVPFIYNNTALSQSQNIGNGYFVGIEAAGTYSILENLMIGGNLTFIRRSITSPTSPYVQPTGVPFAQGFLYATYRPEAVPGLSFTPNLELADSRWTSNSAGTYYYKTGSYQLLNFQTTYQVGPNFEVQAGLRNILDQNYQLWDGFPEPGRSIFANMRVTF</sequence>
<feature type="compositionally biased region" description="Basic residues" evidence="12">
    <location>
        <begin position="15"/>
        <end position="25"/>
    </location>
</feature>
<dbReference type="PANTHER" id="PTHR30069">
    <property type="entry name" value="TONB-DEPENDENT OUTER MEMBRANE RECEPTOR"/>
    <property type="match status" value="1"/>
</dbReference>
<evidence type="ECO:0000256" key="4">
    <source>
        <dbReference type="ARBA" id="ARBA00022692"/>
    </source>
</evidence>
<dbReference type="SUPFAM" id="SSF56935">
    <property type="entry name" value="Porins"/>
    <property type="match status" value="1"/>
</dbReference>
<dbReference type="GO" id="GO:0015344">
    <property type="term" value="F:siderophore uptake transmembrane transporter activity"/>
    <property type="evidence" value="ECO:0007669"/>
    <property type="project" value="TreeGrafter"/>
</dbReference>
<feature type="domain" description="TonB-dependent receptor-like beta-barrel" evidence="13">
    <location>
        <begin position="296"/>
        <end position="692"/>
    </location>
</feature>
<evidence type="ECO:0000256" key="10">
    <source>
        <dbReference type="PROSITE-ProRule" id="PRU01360"/>
    </source>
</evidence>
<evidence type="ECO:0000313" key="15">
    <source>
        <dbReference type="EMBL" id="ACB96537.1"/>
    </source>
</evidence>
<dbReference type="GO" id="GO:0009279">
    <property type="term" value="C:cell outer membrane"/>
    <property type="evidence" value="ECO:0007669"/>
    <property type="project" value="UniProtKB-SubCell"/>
</dbReference>
<evidence type="ECO:0000256" key="11">
    <source>
        <dbReference type="RuleBase" id="RU003357"/>
    </source>
</evidence>
<dbReference type="Pfam" id="PF00593">
    <property type="entry name" value="TonB_dep_Rec_b-barrel"/>
    <property type="match status" value="1"/>
</dbReference>
<keyword evidence="8 15" id="KW-0675">Receptor</keyword>
<dbReference type="PROSITE" id="PS52016">
    <property type="entry name" value="TONB_DEPENDENT_REC_3"/>
    <property type="match status" value="1"/>
</dbReference>
<dbReference type="Pfam" id="PF07715">
    <property type="entry name" value="Plug"/>
    <property type="match status" value="1"/>
</dbReference>
<evidence type="ECO:0000259" key="14">
    <source>
        <dbReference type="Pfam" id="PF07715"/>
    </source>
</evidence>
<keyword evidence="2 10" id="KW-0813">Transport</keyword>
<keyword evidence="4 10" id="KW-0812">Transmembrane</keyword>
<dbReference type="EMBL" id="CP001016">
    <property type="protein sequence ID" value="ACB96537.1"/>
    <property type="molecule type" value="Genomic_DNA"/>
</dbReference>
<evidence type="ECO:0000256" key="8">
    <source>
        <dbReference type="ARBA" id="ARBA00023170"/>
    </source>
</evidence>
<feature type="domain" description="TonB-dependent receptor plug" evidence="14">
    <location>
        <begin position="79"/>
        <end position="177"/>
    </location>
</feature>
<dbReference type="InterPro" id="IPR000531">
    <property type="entry name" value="Beta-barrel_TonB"/>
</dbReference>
<feature type="compositionally biased region" description="Basic and acidic residues" evidence="12">
    <location>
        <begin position="1"/>
        <end position="14"/>
    </location>
</feature>
<dbReference type="PANTHER" id="PTHR30069:SF29">
    <property type="entry name" value="HEMOGLOBIN AND HEMOGLOBIN-HAPTOGLOBIN-BINDING PROTEIN 1-RELATED"/>
    <property type="match status" value="1"/>
</dbReference>
<accession>B2IKZ7</accession>
<keyword evidence="5" id="KW-0732">Signal</keyword>
<dbReference type="Gene3D" id="2.170.130.10">
    <property type="entry name" value="TonB-dependent receptor, plug domain"/>
    <property type="match status" value="1"/>
</dbReference>
<evidence type="ECO:0000256" key="5">
    <source>
        <dbReference type="ARBA" id="ARBA00022729"/>
    </source>
</evidence>
<dbReference type="KEGG" id="bid:Bind_2970"/>
<gene>
    <name evidence="15" type="ordered locus">Bind_2970</name>
</gene>
<dbReference type="InterPro" id="IPR036942">
    <property type="entry name" value="Beta-barrel_TonB_sf"/>
</dbReference>
<dbReference type="eggNOG" id="COG4206">
    <property type="taxonomic scope" value="Bacteria"/>
</dbReference>
<dbReference type="InterPro" id="IPR037066">
    <property type="entry name" value="Plug_dom_sf"/>
</dbReference>
<dbReference type="HOGENOM" id="CLU_008287_8_2_5"/>
<dbReference type="AlphaFoldDB" id="B2IKZ7"/>
<comment type="similarity">
    <text evidence="10 11">Belongs to the TonB-dependent receptor family.</text>
</comment>
<reference evidence="16" key="1">
    <citation type="submission" date="2008-03" db="EMBL/GenBank/DDBJ databases">
        <title>Complete sequence of chromosome of Beijerinckia indica subsp. indica ATCC 9039.</title>
        <authorList>
            <consortium name="US DOE Joint Genome Institute"/>
            <person name="Copeland A."/>
            <person name="Lucas S."/>
            <person name="Lapidus A."/>
            <person name="Glavina del Rio T."/>
            <person name="Dalin E."/>
            <person name="Tice H."/>
            <person name="Bruce D."/>
            <person name="Goodwin L."/>
            <person name="Pitluck S."/>
            <person name="LaButti K."/>
            <person name="Schmutz J."/>
            <person name="Larimer F."/>
            <person name="Land M."/>
            <person name="Hauser L."/>
            <person name="Kyrpides N."/>
            <person name="Mikhailova N."/>
            <person name="Dunfield P.F."/>
            <person name="Dedysh S.N."/>
            <person name="Liesack W."/>
            <person name="Saw J.H."/>
            <person name="Alam M."/>
            <person name="Chen Y."/>
            <person name="Murrell J.C."/>
            <person name="Richardson P."/>
        </authorList>
    </citation>
    <scope>NUCLEOTIDE SEQUENCE [LARGE SCALE GENOMIC DNA]</scope>
    <source>
        <strain evidence="16">ATCC 9039 / DSM 1715 / NCIMB 8712</strain>
    </source>
</reference>
<evidence type="ECO:0000256" key="7">
    <source>
        <dbReference type="ARBA" id="ARBA00023136"/>
    </source>
</evidence>
<feature type="region of interest" description="Disordered" evidence="12">
    <location>
        <begin position="1"/>
        <end position="30"/>
    </location>
</feature>
<evidence type="ECO:0000256" key="6">
    <source>
        <dbReference type="ARBA" id="ARBA00023077"/>
    </source>
</evidence>
<evidence type="ECO:0000313" key="16">
    <source>
        <dbReference type="Proteomes" id="UP000001695"/>
    </source>
</evidence>
<keyword evidence="16" id="KW-1185">Reference proteome</keyword>
<protein>
    <submittedName>
        <fullName evidence="15">TonB-dependent receptor</fullName>
    </submittedName>
</protein>
<name>B2IKZ7_BEII9</name>
<dbReference type="GO" id="GO:0044718">
    <property type="term" value="P:siderophore transmembrane transport"/>
    <property type="evidence" value="ECO:0007669"/>
    <property type="project" value="TreeGrafter"/>
</dbReference>
<evidence type="ECO:0000256" key="9">
    <source>
        <dbReference type="ARBA" id="ARBA00023237"/>
    </source>
</evidence>
<comment type="subcellular location">
    <subcellularLocation>
        <location evidence="1 10">Cell outer membrane</location>
        <topology evidence="1 10">Multi-pass membrane protein</topology>
    </subcellularLocation>
</comment>
<dbReference type="InterPro" id="IPR012910">
    <property type="entry name" value="Plug_dom"/>
</dbReference>
<dbReference type="Proteomes" id="UP000001695">
    <property type="component" value="Chromosome"/>
</dbReference>
<keyword evidence="3 10" id="KW-1134">Transmembrane beta strand</keyword>
<keyword evidence="7 10" id="KW-0472">Membrane</keyword>
<dbReference type="STRING" id="395963.Bind_2970"/>
<keyword evidence="6 11" id="KW-0798">TonB box</keyword>
<keyword evidence="9 10" id="KW-0998">Cell outer membrane</keyword>
<dbReference type="Gene3D" id="2.40.170.20">
    <property type="entry name" value="TonB-dependent receptor, beta-barrel domain"/>
    <property type="match status" value="1"/>
</dbReference>
<dbReference type="InterPro" id="IPR039426">
    <property type="entry name" value="TonB-dep_rcpt-like"/>
</dbReference>
<evidence type="ECO:0000259" key="13">
    <source>
        <dbReference type="Pfam" id="PF00593"/>
    </source>
</evidence>
<evidence type="ECO:0000256" key="2">
    <source>
        <dbReference type="ARBA" id="ARBA00022448"/>
    </source>
</evidence>
<evidence type="ECO:0000256" key="1">
    <source>
        <dbReference type="ARBA" id="ARBA00004571"/>
    </source>
</evidence>
<reference evidence="15 16" key="2">
    <citation type="journal article" date="2010" name="J. Bacteriol.">
        <title>Complete genome sequence of Beijerinckia indica subsp. indica.</title>
        <authorList>
            <person name="Tamas I."/>
            <person name="Dedysh S.N."/>
            <person name="Liesack W."/>
            <person name="Stott M.B."/>
            <person name="Alam M."/>
            <person name="Murrell J.C."/>
            <person name="Dunfield P.F."/>
        </authorList>
    </citation>
    <scope>NUCLEOTIDE SEQUENCE [LARGE SCALE GENOMIC DNA]</scope>
    <source>
        <strain evidence="16">ATCC 9039 / DSM 1715 / NCIMB 8712</strain>
    </source>
</reference>
<evidence type="ECO:0000256" key="3">
    <source>
        <dbReference type="ARBA" id="ARBA00022452"/>
    </source>
</evidence>
<proteinExistence type="inferred from homology"/>
<organism evidence="15 16">
    <name type="scientific">Beijerinckia indica subsp. indica (strain ATCC 9039 / DSM 1715 / NCIMB 8712)</name>
    <dbReference type="NCBI Taxonomy" id="395963"/>
    <lineage>
        <taxon>Bacteria</taxon>
        <taxon>Pseudomonadati</taxon>
        <taxon>Pseudomonadota</taxon>
        <taxon>Alphaproteobacteria</taxon>
        <taxon>Hyphomicrobiales</taxon>
        <taxon>Beijerinckiaceae</taxon>
        <taxon>Beijerinckia</taxon>
    </lineage>
</organism>
<evidence type="ECO:0000256" key="12">
    <source>
        <dbReference type="SAM" id="MobiDB-lite"/>
    </source>
</evidence>